<proteinExistence type="predicted"/>
<dbReference type="Gene3D" id="2.40.10.120">
    <property type="match status" value="1"/>
</dbReference>
<dbReference type="Pfam" id="PF13365">
    <property type="entry name" value="Trypsin_2"/>
    <property type="match status" value="1"/>
</dbReference>
<dbReference type="InterPro" id="IPR009003">
    <property type="entry name" value="Peptidase_S1_PA"/>
</dbReference>
<sequence>MTKTSAFQETYVRAAGAVAFVTVVNTDGAEGIGSAFHIGEGVFVTARHVVDGVSIREVATTKSVRLAEEADGRTAPPRRFEIVEGPYFGPEGLDVAVFRVNLGTTPLPVIAVSQHTDYELGENDLVLSDILIVGYPPVPFTTIPSQIVTLGQINAVVRVRHAPVLHFIASAMARGGFSGGPALNASGVALGLVTESLGYDGTPVETGYMSLLSIEPAVDLAAEKFGHDFYRGPSGRYEDTLFAAKFSDPSSQSLSSFIHDAGVYVYDDDRDVFVEIDCQDEELLAEAVGVFHAVTPITRQEAVEYTALYIPDDNPPAALLAEAGEAVAAVFDRAGYRKMASVRSPSLLKKKV</sequence>
<dbReference type="KEGG" id="rlg:Rleg_1581"/>
<dbReference type="EMBL" id="CP001622">
    <property type="protein sequence ID" value="ACS55869.1"/>
    <property type="molecule type" value="Genomic_DNA"/>
</dbReference>
<dbReference type="SUPFAM" id="SSF50494">
    <property type="entry name" value="Trypsin-like serine proteases"/>
    <property type="match status" value="1"/>
</dbReference>
<dbReference type="HOGENOM" id="CLU_762676_0_0_5"/>
<evidence type="ECO:0000313" key="2">
    <source>
        <dbReference type="Proteomes" id="UP000002256"/>
    </source>
</evidence>
<dbReference type="Proteomes" id="UP000002256">
    <property type="component" value="Chromosome"/>
</dbReference>
<protein>
    <submittedName>
        <fullName evidence="1">Peptidase C24 Calicivirus polyprotein ORF 1</fullName>
    </submittedName>
</protein>
<dbReference type="AlphaFoldDB" id="C6AVQ8"/>
<name>C6AVQ8_RHILS</name>
<reference evidence="1 2" key="1">
    <citation type="journal article" date="2010" name="Stand. Genomic Sci.">
        <title>Complete genome sequence of Rhizobium leguminosarum bv. trifolii strain WSM1325, an effective microsymbiont of annual Mediterranean clovers.</title>
        <authorList>
            <person name="Reeve W."/>
            <person name="O'Hara G."/>
            <person name="Chain P."/>
            <person name="Ardley J."/>
            <person name="Brau L."/>
            <person name="Nandesena K."/>
            <person name="Tiwari R."/>
            <person name="Copeland A."/>
            <person name="Nolan M."/>
            <person name="Han C."/>
            <person name="Brettin T."/>
            <person name="Land M."/>
            <person name="Ovchinikova G."/>
            <person name="Ivanova N."/>
            <person name="Mavromatis K."/>
            <person name="Markowitz V."/>
            <person name="Kyrpides N."/>
            <person name="Melino V."/>
            <person name="Denton M."/>
            <person name="Yates R."/>
            <person name="Howieson J."/>
        </authorList>
    </citation>
    <scope>NUCLEOTIDE SEQUENCE [LARGE SCALE GENOMIC DNA]</scope>
    <source>
        <strain evidence="1 2">WSM1325</strain>
    </source>
</reference>
<organism evidence="1 2">
    <name type="scientific">Rhizobium leguminosarum bv. trifolii (strain WSM1325)</name>
    <dbReference type="NCBI Taxonomy" id="395491"/>
    <lineage>
        <taxon>Bacteria</taxon>
        <taxon>Pseudomonadati</taxon>
        <taxon>Pseudomonadota</taxon>
        <taxon>Alphaproteobacteria</taxon>
        <taxon>Hyphomicrobiales</taxon>
        <taxon>Rhizobiaceae</taxon>
        <taxon>Rhizobium/Agrobacterium group</taxon>
        <taxon>Rhizobium</taxon>
    </lineage>
</organism>
<gene>
    <name evidence="1" type="ordered locus">Rleg_1581</name>
</gene>
<accession>C6AVQ8</accession>
<dbReference type="OrthoDB" id="4774215at2"/>
<evidence type="ECO:0000313" key="1">
    <source>
        <dbReference type="EMBL" id="ACS55869.1"/>
    </source>
</evidence>